<dbReference type="Pfam" id="PF02558">
    <property type="entry name" value="ApbA"/>
    <property type="match status" value="1"/>
</dbReference>
<dbReference type="InterPro" id="IPR013752">
    <property type="entry name" value="KPA_reductase"/>
</dbReference>
<dbReference type="OrthoDB" id="73846at2759"/>
<dbReference type="AlphaFoldDB" id="A0A367YH80"/>
<evidence type="ECO:0000259" key="7">
    <source>
        <dbReference type="Pfam" id="PF08546"/>
    </source>
</evidence>
<comment type="caution">
    <text evidence="8">The sequence shown here is derived from an EMBL/GenBank/DDBJ whole genome shotgun (WGS) entry which is preliminary data.</text>
</comment>
<evidence type="ECO:0000256" key="2">
    <source>
        <dbReference type="ARBA" id="ARBA00013014"/>
    </source>
</evidence>
<proteinExistence type="inferred from homology"/>
<dbReference type="SUPFAM" id="SSF48179">
    <property type="entry name" value="6-phosphogluconate dehydrogenase C-terminal domain-like"/>
    <property type="match status" value="1"/>
</dbReference>
<reference evidence="8 9" key="1">
    <citation type="submission" date="2018-06" db="EMBL/GenBank/DDBJ databases">
        <title>Whole genome sequencing of Candida tropicalis (genome annotated by CSBL at Korea University).</title>
        <authorList>
            <person name="Ahn J."/>
        </authorList>
    </citation>
    <scope>NUCLEOTIDE SEQUENCE [LARGE SCALE GENOMIC DNA]</scope>
    <source>
        <strain evidence="8 9">ATCC 20962</strain>
    </source>
</reference>
<evidence type="ECO:0000259" key="6">
    <source>
        <dbReference type="Pfam" id="PF02558"/>
    </source>
</evidence>
<dbReference type="InterPro" id="IPR008927">
    <property type="entry name" value="6-PGluconate_DH-like_C_sf"/>
</dbReference>
<dbReference type="GO" id="GO:0050661">
    <property type="term" value="F:NADP binding"/>
    <property type="evidence" value="ECO:0007669"/>
    <property type="project" value="TreeGrafter"/>
</dbReference>
<dbReference type="NCBIfam" id="TIGR00745">
    <property type="entry name" value="apbA_panE"/>
    <property type="match status" value="1"/>
</dbReference>
<dbReference type="Proteomes" id="UP000253472">
    <property type="component" value="Unassembled WGS sequence"/>
</dbReference>
<evidence type="ECO:0000256" key="4">
    <source>
        <dbReference type="ARBA" id="ARBA00023002"/>
    </source>
</evidence>
<dbReference type="GO" id="GO:0015940">
    <property type="term" value="P:pantothenate biosynthetic process"/>
    <property type="evidence" value="ECO:0007669"/>
    <property type="project" value="InterPro"/>
</dbReference>
<protein>
    <recommendedName>
        <fullName evidence="2">2-dehydropantoate 2-reductase</fullName>
        <ecNumber evidence="2">1.1.1.169</ecNumber>
    </recommendedName>
    <alternativeName>
        <fullName evidence="5">Ketopantoate reductase</fullName>
    </alternativeName>
</protein>
<sequence>MSLPLKVHILGVGAIGSLLAYDLKRVFPQVISPVLLLRPKSTVNPSQEHKIYVSRIKNSQLSTQGIETESVKPHLVTDPIENLIITTKAPQTEEALLPYLPHIRPTTNIFILQNGMGMGRNLVDKFWNTANARPTIFEGITTHGAYVHNGITHHVAEGAISIGELPGNIPGQPDRFLSPEERPEMITSLLKIPELNAKMLNYEEFVRTQAEKLIVNCCINALTALFDCKNGELMCGDDVRYLWRHIINEAKEVLIAEYPALVKLSESQQMLDTDRLLAKVIDVVDLTKDNSSSMRQDIRNLRVTEIDSINGYIGYLGRKHGLAVPVNRTLTSMIKSKLSIDRGIDQAAAEKVLQI</sequence>
<evidence type="ECO:0000313" key="9">
    <source>
        <dbReference type="Proteomes" id="UP000253472"/>
    </source>
</evidence>
<name>A0A367YH80_9ASCO</name>
<dbReference type="EMBL" id="QLNQ01000021">
    <property type="protein sequence ID" value="RCK65198.1"/>
    <property type="molecule type" value="Genomic_DNA"/>
</dbReference>
<dbReference type="GO" id="GO:0005739">
    <property type="term" value="C:mitochondrion"/>
    <property type="evidence" value="ECO:0007669"/>
    <property type="project" value="TreeGrafter"/>
</dbReference>
<keyword evidence="4" id="KW-0560">Oxidoreductase</keyword>
<dbReference type="InterPro" id="IPR013332">
    <property type="entry name" value="KPR_N"/>
</dbReference>
<evidence type="ECO:0000256" key="5">
    <source>
        <dbReference type="ARBA" id="ARBA00032024"/>
    </source>
</evidence>
<feature type="domain" description="Ketopantoate reductase C-terminal" evidence="7">
    <location>
        <begin position="205"/>
        <end position="336"/>
    </location>
</feature>
<dbReference type="InterPro" id="IPR003710">
    <property type="entry name" value="ApbA"/>
</dbReference>
<accession>A0A367YH80</accession>
<organism evidence="8 9">
    <name type="scientific">Candida viswanathii</name>
    <dbReference type="NCBI Taxonomy" id="5486"/>
    <lineage>
        <taxon>Eukaryota</taxon>
        <taxon>Fungi</taxon>
        <taxon>Dikarya</taxon>
        <taxon>Ascomycota</taxon>
        <taxon>Saccharomycotina</taxon>
        <taxon>Pichiomycetes</taxon>
        <taxon>Debaryomycetaceae</taxon>
        <taxon>Candida/Lodderomyces clade</taxon>
        <taxon>Candida</taxon>
    </lineage>
</organism>
<gene>
    <name evidence="8" type="ORF">Cantr_00500</name>
</gene>
<dbReference type="Gene3D" id="1.10.1040.10">
    <property type="entry name" value="N-(1-d-carboxylethyl)-l-norvaline Dehydrogenase, domain 2"/>
    <property type="match status" value="1"/>
</dbReference>
<dbReference type="STRING" id="5486.A0A367YH80"/>
<evidence type="ECO:0000256" key="1">
    <source>
        <dbReference type="ARBA" id="ARBA00007870"/>
    </source>
</evidence>
<dbReference type="InterPro" id="IPR050838">
    <property type="entry name" value="Ketopantoate_reductase"/>
</dbReference>
<dbReference type="SUPFAM" id="SSF51735">
    <property type="entry name" value="NAD(P)-binding Rossmann-fold domains"/>
    <property type="match status" value="1"/>
</dbReference>
<dbReference type="PANTHER" id="PTHR43765:SF2">
    <property type="entry name" value="2-DEHYDROPANTOATE 2-REDUCTASE"/>
    <property type="match status" value="1"/>
</dbReference>
<feature type="domain" description="Ketopantoate reductase N-terminal" evidence="6">
    <location>
        <begin position="7"/>
        <end position="166"/>
    </location>
</feature>
<evidence type="ECO:0000313" key="8">
    <source>
        <dbReference type="EMBL" id="RCK65198.1"/>
    </source>
</evidence>
<comment type="similarity">
    <text evidence="1">Belongs to the ketopantoate reductase family.</text>
</comment>
<keyword evidence="3" id="KW-0521">NADP</keyword>
<dbReference type="GO" id="GO:0008677">
    <property type="term" value="F:2-dehydropantoate 2-reductase activity"/>
    <property type="evidence" value="ECO:0007669"/>
    <property type="project" value="UniProtKB-EC"/>
</dbReference>
<dbReference type="PANTHER" id="PTHR43765">
    <property type="entry name" value="2-DEHYDROPANTOATE 2-REDUCTASE-RELATED"/>
    <property type="match status" value="1"/>
</dbReference>
<keyword evidence="9" id="KW-1185">Reference proteome</keyword>
<dbReference type="Pfam" id="PF08546">
    <property type="entry name" value="ApbA_C"/>
    <property type="match status" value="1"/>
</dbReference>
<dbReference type="EC" id="1.1.1.169" evidence="2"/>
<dbReference type="InterPro" id="IPR036291">
    <property type="entry name" value="NAD(P)-bd_dom_sf"/>
</dbReference>
<evidence type="ECO:0000256" key="3">
    <source>
        <dbReference type="ARBA" id="ARBA00022857"/>
    </source>
</evidence>
<dbReference type="InterPro" id="IPR013328">
    <property type="entry name" value="6PGD_dom2"/>
</dbReference>
<dbReference type="Gene3D" id="3.40.50.720">
    <property type="entry name" value="NAD(P)-binding Rossmann-like Domain"/>
    <property type="match status" value="1"/>
</dbReference>